<dbReference type="Pfam" id="PF14223">
    <property type="entry name" value="Retrotran_gag_2"/>
    <property type="match status" value="1"/>
</dbReference>
<sequence length="1137" mass="129650">MTNTQTPPPATTIMNPTGAPVTNTMANHAERPEKFNDQNFKRWQQKMFFYLTTLGLARFLKETVPQVEPPAEGQSSNAQVVQAVEAWKHSDFLCHNYVLNVQNRGCWYKEVHGSSLLDYKMVDSKNVISQVQDLQVLIHDIHAKGMTLSETFQAAAIIEKLPQSWVEFKNYLKHKRKEMGVEDLVVRLRIEEDNMLAQKDTYTPDSVKANMIEHVGSSSRFNPKGKGKGKRKNDKKSKRKSEYLAPKARIANMVNDDVDMIAMVSDVCAMISEMTFEKELKLTNVLYVLEIRKNLVSGWLLNKFGFRLVFESDKFVLSKNQMYVGRGYAMDDMFKLNVMVVKNEINKINTSAYLIEFSNVWHARLGHVNLNSMRRLIKFNSIPNCHIDSKYKCETCVEAKLTRTSFKSVRRKTKPLDMVHTDICDLKSLATKGGNKVMFSPNHPTFDIEDAFSSNFSNYILASPDYSPASPRNTPESSNNSYGLLPMVSPTISFFHDDPYMKVIHAYDTIIPPQVPIQPTTIMPPSPILSPIFKNSLFPRKYCHQRNEAINNHPPLLLPYLKHLRWEKVSRKTNLERHEEQIKEILNHLDKLSLDRIEHIEGLRNGRVIIQQDFKNLKTKLQEARAQISKLQRKQMGNNNKISLAYFRISTLELIIEDVQCVDSYLYPGLLWFSYHLIFLKPSVAAALEAQATNTANTDNTNRNTGPRETLATRKCTHKEFMSFQPFNFKGTEGAVSLICWFERTELVFPRSNYTEDCKVNFSTGTLTEEALSWWNSFAQPEEAYKIAWSEFKKLLIKKYCPELRIEGKKPSELMLSTQLRTVGILETFPYVEDVDYITPDFAVLCVRFATKWATRLSTAKTKSQPLETTEMKSRVRIAQSSALPPVADEPASPIGDDSEGEACPTDSGLEADQDRANITKTSTLPSDSTPRVTSLATDEGTSILTSRGVQVVPTAAEVATATVSIPTGSGVVSTASPTIPTATPIFTTATESTPYTRRKGKEKMVESATLKKKKLQVHIDVQVTRELEEEMARDVQRMNEHIARDAEIARIHAEEELQMMFDGLDRNNETVAKYLQEYHQFATELPIRRRIELISDLVKYQDNYAKVHKFQAQQRKPLTKKQQREFYTLILRNQAG</sequence>
<dbReference type="AlphaFoldDB" id="A0A6L2KZX6"/>
<feature type="region of interest" description="Disordered" evidence="2">
    <location>
        <begin position="217"/>
        <end position="241"/>
    </location>
</feature>
<reference evidence="4" key="1">
    <citation type="journal article" date="2019" name="Sci. Rep.">
        <title>Draft genome of Tanacetum cinerariifolium, the natural source of mosquito coil.</title>
        <authorList>
            <person name="Yamashiro T."/>
            <person name="Shiraishi A."/>
            <person name="Satake H."/>
            <person name="Nakayama K."/>
        </authorList>
    </citation>
    <scope>NUCLEOTIDE SEQUENCE</scope>
</reference>
<gene>
    <name evidence="4" type="ORF">Tci_026497</name>
</gene>
<evidence type="ECO:0000313" key="4">
    <source>
        <dbReference type="EMBL" id="GEU54519.1"/>
    </source>
</evidence>
<comment type="caution">
    <text evidence="4">The sequence shown here is derived from an EMBL/GenBank/DDBJ whole genome shotgun (WGS) entry which is preliminary data.</text>
</comment>
<feature type="domain" description="GAG-pre-integrase" evidence="3">
    <location>
        <begin position="355"/>
        <end position="400"/>
    </location>
</feature>
<evidence type="ECO:0000259" key="3">
    <source>
        <dbReference type="Pfam" id="PF13976"/>
    </source>
</evidence>
<feature type="compositionally biased region" description="Pro residues" evidence="2">
    <location>
        <begin position="1"/>
        <end position="10"/>
    </location>
</feature>
<dbReference type="InterPro" id="IPR025724">
    <property type="entry name" value="GAG-pre-integrase_dom"/>
</dbReference>
<dbReference type="PANTHER" id="PTHR47592">
    <property type="entry name" value="PBF68 PROTEIN"/>
    <property type="match status" value="1"/>
</dbReference>
<protein>
    <recommendedName>
        <fullName evidence="3">GAG-pre-integrase domain-containing protein</fullName>
    </recommendedName>
</protein>
<dbReference type="PANTHER" id="PTHR47592:SF27">
    <property type="entry name" value="OS08G0421700 PROTEIN"/>
    <property type="match status" value="1"/>
</dbReference>
<name>A0A6L2KZX6_TANCI</name>
<feature type="region of interest" description="Disordered" evidence="2">
    <location>
        <begin position="860"/>
        <end position="916"/>
    </location>
</feature>
<accession>A0A6L2KZX6</accession>
<proteinExistence type="predicted"/>
<dbReference type="Pfam" id="PF13976">
    <property type="entry name" value="gag_pre-integrs"/>
    <property type="match status" value="1"/>
</dbReference>
<dbReference type="EMBL" id="BKCJ010003344">
    <property type="protein sequence ID" value="GEU54519.1"/>
    <property type="molecule type" value="Genomic_DNA"/>
</dbReference>
<feature type="coiled-coil region" evidence="1">
    <location>
        <begin position="575"/>
        <end position="641"/>
    </location>
</feature>
<feature type="region of interest" description="Disordered" evidence="2">
    <location>
        <begin position="1"/>
        <end position="24"/>
    </location>
</feature>
<keyword evidence="1" id="KW-0175">Coiled coil</keyword>
<evidence type="ECO:0000256" key="2">
    <source>
        <dbReference type="SAM" id="MobiDB-lite"/>
    </source>
</evidence>
<feature type="compositionally biased region" description="Basic residues" evidence="2">
    <location>
        <begin position="223"/>
        <end position="239"/>
    </location>
</feature>
<feature type="compositionally biased region" description="Polar residues" evidence="2">
    <location>
        <begin position="12"/>
        <end position="24"/>
    </location>
</feature>
<evidence type="ECO:0000256" key="1">
    <source>
        <dbReference type="SAM" id="Coils"/>
    </source>
</evidence>
<organism evidence="4">
    <name type="scientific">Tanacetum cinerariifolium</name>
    <name type="common">Dalmatian daisy</name>
    <name type="synonym">Chrysanthemum cinerariifolium</name>
    <dbReference type="NCBI Taxonomy" id="118510"/>
    <lineage>
        <taxon>Eukaryota</taxon>
        <taxon>Viridiplantae</taxon>
        <taxon>Streptophyta</taxon>
        <taxon>Embryophyta</taxon>
        <taxon>Tracheophyta</taxon>
        <taxon>Spermatophyta</taxon>
        <taxon>Magnoliopsida</taxon>
        <taxon>eudicotyledons</taxon>
        <taxon>Gunneridae</taxon>
        <taxon>Pentapetalae</taxon>
        <taxon>asterids</taxon>
        <taxon>campanulids</taxon>
        <taxon>Asterales</taxon>
        <taxon>Asteraceae</taxon>
        <taxon>Asteroideae</taxon>
        <taxon>Anthemideae</taxon>
        <taxon>Anthemidinae</taxon>
        <taxon>Tanacetum</taxon>
    </lineage>
</organism>